<feature type="compositionally biased region" description="Basic and acidic residues" evidence="1">
    <location>
        <begin position="33"/>
        <end position="44"/>
    </location>
</feature>
<evidence type="ECO:0000313" key="3">
    <source>
        <dbReference type="Proteomes" id="UP000625316"/>
    </source>
</evidence>
<protein>
    <submittedName>
        <fullName evidence="2">Uncharacterized protein</fullName>
    </submittedName>
</protein>
<organism evidence="2 3">
    <name type="scientific">Romeriopsis navalis LEGE 11480</name>
    <dbReference type="NCBI Taxonomy" id="2777977"/>
    <lineage>
        <taxon>Bacteria</taxon>
        <taxon>Bacillati</taxon>
        <taxon>Cyanobacteriota</taxon>
        <taxon>Cyanophyceae</taxon>
        <taxon>Leptolyngbyales</taxon>
        <taxon>Leptolyngbyaceae</taxon>
        <taxon>Romeriopsis</taxon>
        <taxon>Romeriopsis navalis</taxon>
    </lineage>
</organism>
<gene>
    <name evidence="2" type="ORF">IQ266_00280</name>
</gene>
<evidence type="ECO:0000313" key="2">
    <source>
        <dbReference type="EMBL" id="MBE9028189.1"/>
    </source>
</evidence>
<dbReference type="AlphaFoldDB" id="A0A928Z166"/>
<feature type="region of interest" description="Disordered" evidence="1">
    <location>
        <begin position="21"/>
        <end position="48"/>
    </location>
</feature>
<name>A0A928Z166_9CYAN</name>
<keyword evidence="3" id="KW-1185">Reference proteome</keyword>
<dbReference type="Proteomes" id="UP000625316">
    <property type="component" value="Unassembled WGS sequence"/>
</dbReference>
<comment type="caution">
    <text evidence="2">The sequence shown here is derived from an EMBL/GenBank/DDBJ whole genome shotgun (WGS) entry which is preliminary data.</text>
</comment>
<reference evidence="2" key="1">
    <citation type="submission" date="2020-10" db="EMBL/GenBank/DDBJ databases">
        <authorList>
            <person name="Castelo-Branco R."/>
            <person name="Eusebio N."/>
            <person name="Adriana R."/>
            <person name="Vieira A."/>
            <person name="Brugerolle De Fraissinette N."/>
            <person name="Rezende De Castro R."/>
            <person name="Schneider M.P."/>
            <person name="Vasconcelos V."/>
            <person name="Leao P.N."/>
        </authorList>
    </citation>
    <scope>NUCLEOTIDE SEQUENCE</scope>
    <source>
        <strain evidence="2">LEGE 11480</strain>
    </source>
</reference>
<accession>A0A928Z166</accession>
<dbReference type="EMBL" id="JADEXQ010000001">
    <property type="protein sequence ID" value="MBE9028189.1"/>
    <property type="molecule type" value="Genomic_DNA"/>
</dbReference>
<dbReference type="RefSeq" id="WP_264323009.1">
    <property type="nucleotide sequence ID" value="NZ_JADEXQ010000001.1"/>
</dbReference>
<evidence type="ECO:0000256" key="1">
    <source>
        <dbReference type="SAM" id="MobiDB-lite"/>
    </source>
</evidence>
<proteinExistence type="predicted"/>
<sequence length="172" mass="19118">MELMHDGASLNLDWAEAPTAGYSSPAPLTESDTLDHRSNDRAERPSNTVVLQPKSLEGKAGLAFQRSLSQALQKATVILVDLIWIETTSEATLTQLLQAMQQAADNGKSLSFLSMDAASQKALDQHWENDITESIGDRQEIFAPDFEHFLENYKVRKEATMIAVDIASKRQW</sequence>